<evidence type="ECO:0000313" key="1">
    <source>
        <dbReference type="EMBL" id="MBW94644.1"/>
    </source>
</evidence>
<proteinExistence type="predicted"/>
<dbReference type="EMBL" id="GGEC01014161">
    <property type="protein sequence ID" value="MBW94644.1"/>
    <property type="molecule type" value="Transcribed_RNA"/>
</dbReference>
<protein>
    <submittedName>
        <fullName evidence="1">Uncharacterized protein</fullName>
    </submittedName>
</protein>
<sequence length="48" mass="5819">MLELMQICREHSCCDLASIRTNRGKHRFDRCSNFYFVRQILVNWLDAK</sequence>
<organism evidence="1">
    <name type="scientific">Rhizophora mucronata</name>
    <name type="common">Asiatic mangrove</name>
    <dbReference type="NCBI Taxonomy" id="61149"/>
    <lineage>
        <taxon>Eukaryota</taxon>
        <taxon>Viridiplantae</taxon>
        <taxon>Streptophyta</taxon>
        <taxon>Embryophyta</taxon>
        <taxon>Tracheophyta</taxon>
        <taxon>Spermatophyta</taxon>
        <taxon>Magnoliopsida</taxon>
        <taxon>eudicotyledons</taxon>
        <taxon>Gunneridae</taxon>
        <taxon>Pentapetalae</taxon>
        <taxon>rosids</taxon>
        <taxon>fabids</taxon>
        <taxon>Malpighiales</taxon>
        <taxon>Rhizophoraceae</taxon>
        <taxon>Rhizophora</taxon>
    </lineage>
</organism>
<name>A0A2P2JMF1_RHIMU</name>
<dbReference type="EMBL" id="GGEC01014164">
    <property type="protein sequence ID" value="MBW94647.1"/>
    <property type="molecule type" value="Transcribed_RNA"/>
</dbReference>
<accession>A0A2P2JMF1</accession>
<dbReference type="AlphaFoldDB" id="A0A2P2JMF1"/>
<reference evidence="1" key="1">
    <citation type="submission" date="2018-02" db="EMBL/GenBank/DDBJ databases">
        <title>Rhizophora mucronata_Transcriptome.</title>
        <authorList>
            <person name="Meera S.P."/>
            <person name="Sreeshan A."/>
            <person name="Augustine A."/>
        </authorList>
    </citation>
    <scope>NUCLEOTIDE SEQUENCE</scope>
    <source>
        <tissue evidence="1">Leaf</tissue>
    </source>
</reference>